<feature type="chain" id="PRO_5043706741" evidence="1">
    <location>
        <begin position="17"/>
        <end position="216"/>
    </location>
</feature>
<keyword evidence="3" id="KW-1185">Reference proteome</keyword>
<dbReference type="AlphaFoldDB" id="A0AAU9X5A0"/>
<evidence type="ECO:0000313" key="2">
    <source>
        <dbReference type="EMBL" id="CAH3136787.1"/>
    </source>
</evidence>
<dbReference type="EMBL" id="CALNXJ010000030">
    <property type="protein sequence ID" value="CAH3136787.1"/>
    <property type="molecule type" value="Genomic_DNA"/>
</dbReference>
<feature type="signal peptide" evidence="1">
    <location>
        <begin position="1"/>
        <end position="16"/>
    </location>
</feature>
<gene>
    <name evidence="2" type="ORF">PMEA_00017542</name>
</gene>
<keyword evidence="1" id="KW-0732">Signal</keyword>
<proteinExistence type="predicted"/>
<dbReference type="Proteomes" id="UP001159428">
    <property type="component" value="Unassembled WGS sequence"/>
</dbReference>
<accession>A0AAU9X5A0</accession>
<protein>
    <submittedName>
        <fullName evidence="2">Uncharacterized protein</fullName>
    </submittedName>
</protein>
<reference evidence="2 3" key="1">
    <citation type="submission" date="2022-05" db="EMBL/GenBank/DDBJ databases">
        <authorList>
            <consortium name="Genoscope - CEA"/>
            <person name="William W."/>
        </authorList>
    </citation>
    <scope>NUCLEOTIDE SEQUENCE [LARGE SCALE GENOMIC DNA]</scope>
</reference>
<organism evidence="2 3">
    <name type="scientific">Pocillopora meandrina</name>
    <dbReference type="NCBI Taxonomy" id="46732"/>
    <lineage>
        <taxon>Eukaryota</taxon>
        <taxon>Metazoa</taxon>
        <taxon>Cnidaria</taxon>
        <taxon>Anthozoa</taxon>
        <taxon>Hexacorallia</taxon>
        <taxon>Scleractinia</taxon>
        <taxon>Astrocoeniina</taxon>
        <taxon>Pocilloporidae</taxon>
        <taxon>Pocillopora</taxon>
    </lineage>
</organism>
<evidence type="ECO:0000256" key="1">
    <source>
        <dbReference type="SAM" id="SignalP"/>
    </source>
</evidence>
<evidence type="ECO:0000313" key="3">
    <source>
        <dbReference type="Proteomes" id="UP001159428"/>
    </source>
</evidence>
<comment type="caution">
    <text evidence="2">The sequence shown here is derived from an EMBL/GenBank/DDBJ whole genome shotgun (WGS) entry which is preliminary data.</text>
</comment>
<name>A0AAU9X5A0_9CNID</name>
<sequence>MRLEVLLLAFVATVYCEPFVEEQDPLLMDQEDHATEKRHHNYYCLARGCYYNGHCPSGYYCHRYYRRCCRLNPRRCSHKSHCSSSQCCAKYSYQYYGYCRSLKQPGGWCPWKGPDGYNCGCGQGYTCQRYGSNYYWGKCVASCSSDSSCKKTECCSGRRCKPRKGAGKYCPRKGADIYHCGCIEGYECQDAGVGEYWGKCVKVAPPTEEPGSGLGE</sequence>